<evidence type="ECO:0000313" key="1">
    <source>
        <dbReference type="EMBL" id="KAG0439877.1"/>
    </source>
</evidence>
<sequence length="128" mass="14084">MDHSYSSTPTTQDSIVPDSNVTNYSQSTGITPAQREPEAISESMDEAPSTDEADFTVVSSRKRKCPRENSGVTRETGAQGATTFSAPDLLSLRASRDREASQWSHDRFVTRGAGCQHSAYLWVIRERA</sequence>
<name>A0AC60QQZ7_IXOPE</name>
<dbReference type="EMBL" id="JABSTQ010005200">
    <property type="protein sequence ID" value="KAG0439877.1"/>
    <property type="molecule type" value="Genomic_DNA"/>
</dbReference>
<organism evidence="1 2">
    <name type="scientific">Ixodes persulcatus</name>
    <name type="common">Taiga tick</name>
    <dbReference type="NCBI Taxonomy" id="34615"/>
    <lineage>
        <taxon>Eukaryota</taxon>
        <taxon>Metazoa</taxon>
        <taxon>Ecdysozoa</taxon>
        <taxon>Arthropoda</taxon>
        <taxon>Chelicerata</taxon>
        <taxon>Arachnida</taxon>
        <taxon>Acari</taxon>
        <taxon>Parasitiformes</taxon>
        <taxon>Ixodida</taxon>
        <taxon>Ixodoidea</taxon>
        <taxon>Ixodidae</taxon>
        <taxon>Ixodinae</taxon>
        <taxon>Ixodes</taxon>
    </lineage>
</organism>
<protein>
    <submittedName>
        <fullName evidence="1">Uncharacterized protein</fullName>
    </submittedName>
</protein>
<proteinExistence type="predicted"/>
<gene>
    <name evidence="1" type="ORF">HPB47_016491</name>
</gene>
<keyword evidence="2" id="KW-1185">Reference proteome</keyword>
<evidence type="ECO:0000313" key="2">
    <source>
        <dbReference type="Proteomes" id="UP000805193"/>
    </source>
</evidence>
<reference evidence="1 2" key="1">
    <citation type="journal article" date="2020" name="Cell">
        <title>Large-Scale Comparative Analyses of Tick Genomes Elucidate Their Genetic Diversity and Vector Capacities.</title>
        <authorList>
            <consortium name="Tick Genome and Microbiome Consortium (TIGMIC)"/>
            <person name="Jia N."/>
            <person name="Wang J."/>
            <person name="Shi W."/>
            <person name="Du L."/>
            <person name="Sun Y."/>
            <person name="Zhan W."/>
            <person name="Jiang J.F."/>
            <person name="Wang Q."/>
            <person name="Zhang B."/>
            <person name="Ji P."/>
            <person name="Bell-Sakyi L."/>
            <person name="Cui X.M."/>
            <person name="Yuan T.T."/>
            <person name="Jiang B.G."/>
            <person name="Yang W.F."/>
            <person name="Lam T.T."/>
            <person name="Chang Q.C."/>
            <person name="Ding S.J."/>
            <person name="Wang X.J."/>
            <person name="Zhu J.G."/>
            <person name="Ruan X.D."/>
            <person name="Zhao L."/>
            <person name="Wei J.T."/>
            <person name="Ye R.Z."/>
            <person name="Que T.C."/>
            <person name="Du C.H."/>
            <person name="Zhou Y.H."/>
            <person name="Cheng J.X."/>
            <person name="Dai P.F."/>
            <person name="Guo W.B."/>
            <person name="Han X.H."/>
            <person name="Huang E.J."/>
            <person name="Li L.F."/>
            <person name="Wei W."/>
            <person name="Gao Y.C."/>
            <person name="Liu J.Z."/>
            <person name="Shao H.Z."/>
            <person name="Wang X."/>
            <person name="Wang C.C."/>
            <person name="Yang T.C."/>
            <person name="Huo Q.B."/>
            <person name="Li W."/>
            <person name="Chen H.Y."/>
            <person name="Chen S.E."/>
            <person name="Zhou L.G."/>
            <person name="Ni X.B."/>
            <person name="Tian J.H."/>
            <person name="Sheng Y."/>
            <person name="Liu T."/>
            <person name="Pan Y.S."/>
            <person name="Xia L.Y."/>
            <person name="Li J."/>
            <person name="Zhao F."/>
            <person name="Cao W.C."/>
        </authorList>
    </citation>
    <scope>NUCLEOTIDE SEQUENCE [LARGE SCALE GENOMIC DNA]</scope>
    <source>
        <strain evidence="1">Iper-2018</strain>
    </source>
</reference>
<dbReference type="Proteomes" id="UP000805193">
    <property type="component" value="Unassembled WGS sequence"/>
</dbReference>
<accession>A0AC60QQZ7</accession>
<comment type="caution">
    <text evidence="1">The sequence shown here is derived from an EMBL/GenBank/DDBJ whole genome shotgun (WGS) entry which is preliminary data.</text>
</comment>